<proteinExistence type="predicted"/>
<dbReference type="Pfam" id="PF17043">
    <property type="entry name" value="MAT1-1-2"/>
    <property type="match status" value="1"/>
</dbReference>
<organism evidence="1">
    <name type="scientific">Calonectria pauciramosa</name>
    <dbReference type="NCBI Taxonomy" id="75811"/>
    <lineage>
        <taxon>Eukaryota</taxon>
        <taxon>Fungi</taxon>
        <taxon>Dikarya</taxon>
        <taxon>Ascomycota</taxon>
        <taxon>Pezizomycotina</taxon>
        <taxon>Sordariomycetes</taxon>
        <taxon>Hypocreomycetidae</taxon>
        <taxon>Hypocreales</taxon>
        <taxon>Nectriaceae</taxon>
        <taxon>Calonectria</taxon>
        <taxon>Calonectria candelabrum species complex</taxon>
    </lineage>
</organism>
<sequence length="406" mass="46492">MDNTLSYKPLWDDDSLGVDHQRNIDDIHVTLMNMLLPETSDETPAPTTIGKVLATSMRLANTLLSDSSNENEILQGIRATSTKLKIDPIRAIKGAITEWHLNHVERLKQRLIEIPSPEEERSIGNLGYISMLRLRDVWDPPSHPRLREAALMANATVSFLFASLLIIPHLKDKIWRKRQIQDENRAMAKFLQTTWQVARENWAKTEQPPAAEFGAMNTEVKLSRTGGQLLTVIGCDDWEEAPYWYPCRVVPGSAWNKFIKNRRQPVFPMDEEAEDKGFRFMVPNSAKSLINIYGMYYDSLRFHFDQENLQRAELSEEERALQFSRLAKATGMSYSNATPLDNELYDVEDFVQTEYMNLAPVAKKPATDLCGNLTLPFLNTTAVALRLDQEPDFAEEEDFMTMVFEN</sequence>
<reference evidence="1" key="1">
    <citation type="journal article" date="2020" name="Persoonia">
        <title>Mating genes in Calonectria and evidence for a heterothallic ancestral state.</title>
        <authorList>
            <person name="Li J.Q."/>
            <person name="Wingfield B.D."/>
            <person name="Wingfield M.J."/>
            <person name="Barnes I."/>
            <person name="Fourie A."/>
            <person name="Crous P.W."/>
            <person name="Chen S.F."/>
        </authorList>
    </citation>
    <scope>NUCLEOTIDE SEQUENCE</scope>
    <source>
        <strain evidence="1">CMW 7592</strain>
    </source>
</reference>
<dbReference type="AlphaFoldDB" id="A0A7S5WYI6"/>
<protein>
    <submittedName>
        <fullName evidence="1">Mating type protein 1-1-2</fullName>
    </submittedName>
</protein>
<dbReference type="EMBL" id="MT559511">
    <property type="protein sequence ID" value="QKY89070.1"/>
    <property type="molecule type" value="Genomic_DNA"/>
</dbReference>
<evidence type="ECO:0000313" key="1">
    <source>
        <dbReference type="EMBL" id="QKY89070.1"/>
    </source>
</evidence>
<dbReference type="InterPro" id="IPR031472">
    <property type="entry name" value="MAT1-1-2/MatA-2/Smr1"/>
</dbReference>
<accession>A0A7S5WYI6</accession>
<gene>
    <name evidence="1" type="primary">MAT1-1-2</name>
</gene>
<name>A0A7S5WYI6_9HYPO</name>